<protein>
    <submittedName>
        <fullName evidence="1">Uncharacterized protein</fullName>
    </submittedName>
</protein>
<proteinExistence type="predicted"/>
<dbReference type="EMBL" id="JAERRH010000002">
    <property type="protein sequence ID" value="MBL1104052.1"/>
    <property type="molecule type" value="Genomic_DNA"/>
</dbReference>
<name>A0ABS1NVC0_9ACTN</name>
<sequence length="55" mass="5799">MTTIEDAPAGLGELLTDVGDQLPERPADEVVRGSAAARQRVDDVAVLPLRARDDG</sequence>
<evidence type="ECO:0000313" key="1">
    <source>
        <dbReference type="EMBL" id="MBL1104052.1"/>
    </source>
</evidence>
<comment type="caution">
    <text evidence="1">The sequence shown here is derived from an EMBL/GenBank/DDBJ whole genome shotgun (WGS) entry which is preliminary data.</text>
</comment>
<organism evidence="1 2">
    <name type="scientific">Streptomyces musisoli</name>
    <dbReference type="NCBI Taxonomy" id="2802280"/>
    <lineage>
        <taxon>Bacteria</taxon>
        <taxon>Bacillati</taxon>
        <taxon>Actinomycetota</taxon>
        <taxon>Actinomycetes</taxon>
        <taxon>Kitasatosporales</taxon>
        <taxon>Streptomycetaceae</taxon>
        <taxon>Streptomyces</taxon>
    </lineage>
</organism>
<accession>A0ABS1NVC0</accession>
<evidence type="ECO:0000313" key="2">
    <source>
        <dbReference type="Proteomes" id="UP000621386"/>
    </source>
</evidence>
<dbReference type="Proteomes" id="UP000621386">
    <property type="component" value="Unassembled WGS sequence"/>
</dbReference>
<gene>
    <name evidence="1" type="ORF">JK361_05420</name>
</gene>
<keyword evidence="2" id="KW-1185">Reference proteome</keyword>
<reference evidence="1 2" key="1">
    <citation type="submission" date="2021-01" db="EMBL/GenBank/DDBJ databases">
        <title>WGS of actinomycetes isolated from Thailand.</title>
        <authorList>
            <person name="Thawai C."/>
        </authorList>
    </citation>
    <scope>NUCLEOTIDE SEQUENCE [LARGE SCALE GENOMIC DNA]</scope>
    <source>
        <strain evidence="1 2">CH5-8</strain>
    </source>
</reference>
<dbReference type="RefSeq" id="WP_201814501.1">
    <property type="nucleotide sequence ID" value="NZ_JAERRH010000002.1"/>
</dbReference>